<dbReference type="EMBL" id="UPXX01000013">
    <property type="protein sequence ID" value="VBB42662.1"/>
    <property type="molecule type" value="Genomic_DNA"/>
</dbReference>
<sequence length="83" mass="9437">MENRVDLPEIDLERELKTDKSGTCLDAVIRTLSHHLIAVKGAIDSGATPERFADLEKIKESLETSKRFAEQTLRYLSERYGTE</sequence>
<gene>
    <name evidence="1" type="ORF">TRIP_B200802</name>
</gene>
<dbReference type="AlphaFoldDB" id="A0A653A4S6"/>
<name>A0A653A4S6_UNCDX</name>
<proteinExistence type="predicted"/>
<evidence type="ECO:0000313" key="1">
    <source>
        <dbReference type="EMBL" id="VBB42662.1"/>
    </source>
</evidence>
<organism evidence="1">
    <name type="scientific">Uncultured Desulfatiglans sp</name>
    <dbReference type="NCBI Taxonomy" id="1748965"/>
    <lineage>
        <taxon>Bacteria</taxon>
        <taxon>Pseudomonadati</taxon>
        <taxon>Thermodesulfobacteriota</taxon>
        <taxon>Desulfobacteria</taxon>
        <taxon>Desulfatiglandales</taxon>
        <taxon>Desulfatiglandaceae</taxon>
        <taxon>Desulfatiglans</taxon>
        <taxon>environmental samples</taxon>
    </lineage>
</organism>
<reference evidence="1" key="1">
    <citation type="submission" date="2018-07" db="EMBL/GenBank/DDBJ databases">
        <authorList>
            <consortium name="Genoscope - CEA"/>
            <person name="William W."/>
        </authorList>
    </citation>
    <scope>NUCLEOTIDE SEQUENCE</scope>
    <source>
        <strain evidence="1">IK1</strain>
    </source>
</reference>
<protein>
    <submittedName>
        <fullName evidence="1">Uncharacterized protein</fullName>
    </submittedName>
</protein>
<accession>A0A653A4S6</accession>